<proteinExistence type="inferred from homology"/>
<comment type="catalytic activity">
    <reaction evidence="8 10">
        <text>dCMP + ATP = dCDP + ADP</text>
        <dbReference type="Rhea" id="RHEA:25094"/>
        <dbReference type="ChEBI" id="CHEBI:30616"/>
        <dbReference type="ChEBI" id="CHEBI:57566"/>
        <dbReference type="ChEBI" id="CHEBI:58593"/>
        <dbReference type="ChEBI" id="CHEBI:456216"/>
        <dbReference type="EC" id="2.7.4.25"/>
    </reaction>
</comment>
<dbReference type="EMBL" id="JACHFY010000002">
    <property type="protein sequence ID" value="MBB5253018.1"/>
    <property type="molecule type" value="Genomic_DNA"/>
</dbReference>
<evidence type="ECO:0000256" key="3">
    <source>
        <dbReference type="ARBA" id="ARBA00022490"/>
    </source>
</evidence>
<dbReference type="SUPFAM" id="SSF52540">
    <property type="entry name" value="P-loop containing nucleoside triphosphate hydrolases"/>
    <property type="match status" value="1"/>
</dbReference>
<evidence type="ECO:0000313" key="12">
    <source>
        <dbReference type="EMBL" id="QGR16056.1"/>
    </source>
</evidence>
<feature type="binding site" evidence="10">
    <location>
        <begin position="7"/>
        <end position="15"/>
    </location>
    <ligand>
        <name>ATP</name>
        <dbReference type="ChEBI" id="CHEBI:30616"/>
    </ligand>
</feature>
<dbReference type="Proteomes" id="UP000582213">
    <property type="component" value="Unassembled WGS sequence"/>
</dbReference>
<dbReference type="GO" id="GO:0006220">
    <property type="term" value="P:pyrimidine nucleotide metabolic process"/>
    <property type="evidence" value="ECO:0007669"/>
    <property type="project" value="UniProtKB-UniRule"/>
</dbReference>
<comment type="catalytic activity">
    <reaction evidence="9 10">
        <text>CMP + ATP = CDP + ADP</text>
        <dbReference type="Rhea" id="RHEA:11600"/>
        <dbReference type="ChEBI" id="CHEBI:30616"/>
        <dbReference type="ChEBI" id="CHEBI:58069"/>
        <dbReference type="ChEBI" id="CHEBI:60377"/>
        <dbReference type="ChEBI" id="CHEBI:456216"/>
        <dbReference type="EC" id="2.7.4.25"/>
    </reaction>
</comment>
<evidence type="ECO:0000256" key="8">
    <source>
        <dbReference type="ARBA" id="ARBA00047615"/>
    </source>
</evidence>
<dbReference type="EC" id="2.7.4.25" evidence="10"/>
<dbReference type="InterPro" id="IPR011994">
    <property type="entry name" value="Cytidylate_kinase_dom"/>
</dbReference>
<keyword evidence="6 10" id="KW-0418">Kinase</keyword>
<keyword evidence="4 10" id="KW-0808">Transferase</keyword>
<keyword evidence="13" id="KW-1185">Reference proteome</keyword>
<evidence type="ECO:0000256" key="1">
    <source>
        <dbReference type="ARBA" id="ARBA00004496"/>
    </source>
</evidence>
<comment type="similarity">
    <text evidence="2 10">Belongs to the cytidylate kinase family. Type 2 subfamily.</text>
</comment>
<evidence type="ECO:0000313" key="14">
    <source>
        <dbReference type="Proteomes" id="UP000582213"/>
    </source>
</evidence>
<dbReference type="InterPro" id="IPR011892">
    <property type="entry name" value="Cyt_kin_arch"/>
</dbReference>
<name>A0A650CE81_SULOH</name>
<accession>A0A650CE81</accession>
<evidence type="ECO:0000256" key="4">
    <source>
        <dbReference type="ARBA" id="ARBA00022679"/>
    </source>
</evidence>
<dbReference type="PRINTS" id="PR01100">
    <property type="entry name" value="SHIKIMTKNASE"/>
</dbReference>
<dbReference type="GO" id="GO:0005524">
    <property type="term" value="F:ATP binding"/>
    <property type="evidence" value="ECO:0007669"/>
    <property type="project" value="UniProtKB-UniRule"/>
</dbReference>
<evidence type="ECO:0000256" key="5">
    <source>
        <dbReference type="ARBA" id="ARBA00022741"/>
    </source>
</evidence>
<dbReference type="CDD" id="cd02020">
    <property type="entry name" value="CMPK"/>
    <property type="match status" value="1"/>
</dbReference>
<evidence type="ECO:0000256" key="2">
    <source>
        <dbReference type="ARBA" id="ARBA00011005"/>
    </source>
</evidence>
<reference evidence="11 14" key="2">
    <citation type="submission" date="2020-08" db="EMBL/GenBank/DDBJ databases">
        <title>Genomic Encyclopedia of Type Strains, Phase IV (KMG-IV): sequencing the most valuable type-strain genomes for metagenomic binning, comparative biology and taxonomic classification.</title>
        <authorList>
            <person name="Goeker M."/>
        </authorList>
    </citation>
    <scope>NUCLEOTIDE SEQUENCE [LARGE SCALE GENOMIC DNA]</scope>
    <source>
        <strain evidence="11 14">DSM 12421</strain>
    </source>
</reference>
<keyword evidence="5 10" id="KW-0547">Nucleotide-binding</keyword>
<sequence>MIIVISGPPGSGKSTVAKILSKNLSLKYISAGHIFRELAEKEGLSLLELNKKAEENFEIDKKIDREIFRIASTEKNIIIESHIGGWLLKDIADITVYLNASLETRASRIAKRDNIPFTKAIEQIIEREESHSRRFLVYYGIDLSDLSVFDLVINTDNLQPEEISKIIEAYLNFMLAKNIH</sequence>
<dbReference type="GO" id="GO:0005737">
    <property type="term" value="C:cytoplasm"/>
    <property type="evidence" value="ECO:0007669"/>
    <property type="project" value="UniProtKB-SubCell"/>
</dbReference>
<evidence type="ECO:0000256" key="6">
    <source>
        <dbReference type="ARBA" id="ARBA00022777"/>
    </source>
</evidence>
<protein>
    <recommendedName>
        <fullName evidence="10">Cytidylate kinase</fullName>
        <shortName evidence="10">CK</shortName>
        <ecNumber evidence="10">2.7.4.25</ecNumber>
    </recommendedName>
    <alternativeName>
        <fullName evidence="10">Cytidine monophosphate kinase</fullName>
        <shortName evidence="10">CMP kinase</shortName>
    </alternativeName>
</protein>
<dbReference type="Pfam" id="PF13189">
    <property type="entry name" value="Cytidylate_kin2"/>
    <property type="match status" value="1"/>
</dbReference>
<evidence type="ECO:0000313" key="13">
    <source>
        <dbReference type="Proteomes" id="UP000427373"/>
    </source>
</evidence>
<dbReference type="Proteomes" id="UP000427373">
    <property type="component" value="Chromosome"/>
</dbReference>
<dbReference type="AlphaFoldDB" id="A0A650CE81"/>
<keyword evidence="7 10" id="KW-0067">ATP-binding</keyword>
<gene>
    <name evidence="10" type="primary">cmk</name>
    <name evidence="12" type="ORF">D1869_01795</name>
    <name evidence="11" type="ORF">HNQ62_000751</name>
</gene>
<evidence type="ECO:0000256" key="7">
    <source>
        <dbReference type="ARBA" id="ARBA00022840"/>
    </source>
</evidence>
<evidence type="ECO:0000256" key="9">
    <source>
        <dbReference type="ARBA" id="ARBA00048478"/>
    </source>
</evidence>
<evidence type="ECO:0000256" key="10">
    <source>
        <dbReference type="HAMAP-Rule" id="MF_00239"/>
    </source>
</evidence>
<dbReference type="GO" id="GO:0036431">
    <property type="term" value="F:dCMP kinase activity"/>
    <property type="evidence" value="ECO:0007669"/>
    <property type="project" value="InterPro"/>
</dbReference>
<organism evidence="12 13">
    <name type="scientific">Sulfurisphaera ohwakuensis</name>
    <dbReference type="NCBI Taxonomy" id="69656"/>
    <lineage>
        <taxon>Archaea</taxon>
        <taxon>Thermoproteota</taxon>
        <taxon>Thermoprotei</taxon>
        <taxon>Sulfolobales</taxon>
        <taxon>Sulfolobaceae</taxon>
        <taxon>Sulfurisphaera</taxon>
    </lineage>
</organism>
<dbReference type="KEGG" id="soh:D1869_01795"/>
<dbReference type="Gene3D" id="3.40.50.300">
    <property type="entry name" value="P-loop containing nucleotide triphosphate hydrolases"/>
    <property type="match status" value="1"/>
</dbReference>
<dbReference type="OrthoDB" id="31096at2157"/>
<dbReference type="EMBL" id="CP045484">
    <property type="protein sequence ID" value="QGR16056.1"/>
    <property type="molecule type" value="Genomic_DNA"/>
</dbReference>
<reference evidence="12 13" key="1">
    <citation type="submission" date="2019-10" db="EMBL/GenBank/DDBJ databases">
        <title>Genome Sequences from Six Type Strain Members of the Archaeal Family Sulfolobaceae: Acidianus ambivalens, Acidianus infernus, Metallosphaera prunae, Stygiolobus azoricus, Sulfolobus metallicus, and Sulfurisphaera ohwakuensis.</title>
        <authorList>
            <person name="Counts J.A."/>
            <person name="Kelly R.M."/>
        </authorList>
    </citation>
    <scope>NUCLEOTIDE SEQUENCE [LARGE SCALE GENOMIC DNA]</scope>
    <source>
        <strain evidence="12 13">TA-1</strain>
    </source>
</reference>
<dbReference type="InterPro" id="IPR027417">
    <property type="entry name" value="P-loop_NTPase"/>
</dbReference>
<dbReference type="NCBIfam" id="TIGR02173">
    <property type="entry name" value="cyt_kin_arch"/>
    <property type="match status" value="1"/>
</dbReference>
<comment type="subcellular location">
    <subcellularLocation>
        <location evidence="1 10">Cytoplasm</location>
    </subcellularLocation>
</comment>
<evidence type="ECO:0000313" key="11">
    <source>
        <dbReference type="EMBL" id="MBB5253018.1"/>
    </source>
</evidence>
<keyword evidence="3 10" id="KW-0963">Cytoplasm</keyword>
<dbReference type="HAMAP" id="MF_00239">
    <property type="entry name" value="Cytidyl_kinase_type2"/>
    <property type="match status" value="1"/>
</dbReference>
<dbReference type="RefSeq" id="WP_156013662.1">
    <property type="nucleotide sequence ID" value="NZ_CP045484.1"/>
</dbReference>
<dbReference type="GeneID" id="42799940"/>